<dbReference type="GO" id="GO:0005886">
    <property type="term" value="C:plasma membrane"/>
    <property type="evidence" value="ECO:0007669"/>
    <property type="project" value="UniProtKB-SubCell"/>
</dbReference>
<dbReference type="OrthoDB" id="9810259at2"/>
<comment type="pathway">
    <text evidence="9">Protein modification; lipoprotein biosynthesis (signal peptide cleavage).</text>
</comment>
<protein>
    <recommendedName>
        <fullName evidence="9">Lipoprotein signal peptidase</fullName>
        <ecNumber evidence="9">3.4.23.36</ecNumber>
    </recommendedName>
    <alternativeName>
        <fullName evidence="9">Prolipoprotein signal peptidase</fullName>
    </alternativeName>
    <alternativeName>
        <fullName evidence="9">Signal peptidase II</fullName>
        <shortName evidence="9">SPase II</shortName>
    </alternativeName>
</protein>
<feature type="transmembrane region" description="Helical" evidence="9">
    <location>
        <begin position="12"/>
        <end position="35"/>
    </location>
</feature>
<evidence type="ECO:0000256" key="3">
    <source>
        <dbReference type="ARBA" id="ARBA00022670"/>
    </source>
</evidence>
<evidence type="ECO:0000313" key="13">
    <source>
        <dbReference type="Proteomes" id="UP000002027"/>
    </source>
</evidence>
<evidence type="ECO:0000256" key="8">
    <source>
        <dbReference type="ARBA" id="ARBA00023136"/>
    </source>
</evidence>
<keyword evidence="8 9" id="KW-0472">Membrane</keyword>
<dbReference type="GO" id="GO:0004190">
    <property type="term" value="F:aspartic-type endopeptidase activity"/>
    <property type="evidence" value="ECO:0007669"/>
    <property type="project" value="UniProtKB-UniRule"/>
</dbReference>
<dbReference type="UniPathway" id="UPA00665"/>
<evidence type="ECO:0000256" key="6">
    <source>
        <dbReference type="ARBA" id="ARBA00022801"/>
    </source>
</evidence>
<evidence type="ECO:0000256" key="9">
    <source>
        <dbReference type="HAMAP-Rule" id="MF_00161"/>
    </source>
</evidence>
<comment type="function">
    <text evidence="9">This protein specifically catalyzes the removal of signal peptides from prolipoproteins.</text>
</comment>
<dbReference type="EC" id="3.4.23.36" evidence="9"/>
<keyword evidence="6 9" id="KW-0378">Hydrolase</keyword>
<keyword evidence="5 9" id="KW-0064">Aspartyl protease</keyword>
<dbReference type="Proteomes" id="UP000002027">
    <property type="component" value="Chromosome 1"/>
</dbReference>
<name>D1C121_SPHTD</name>
<feature type="active site" evidence="9">
    <location>
        <position position="142"/>
    </location>
</feature>
<dbReference type="HOGENOM" id="CLU_083252_3_1_0"/>
<comment type="subcellular location">
    <subcellularLocation>
        <location evidence="9">Cell membrane</location>
        <topology evidence="9">Multi-pass membrane protein</topology>
    </subcellularLocation>
</comment>
<dbReference type="AlphaFoldDB" id="D1C121"/>
<proteinExistence type="inferred from homology"/>
<dbReference type="eggNOG" id="COG0597">
    <property type="taxonomic scope" value="Bacteria"/>
</dbReference>
<dbReference type="PANTHER" id="PTHR33695:SF1">
    <property type="entry name" value="LIPOPROTEIN SIGNAL PEPTIDASE"/>
    <property type="match status" value="1"/>
</dbReference>
<evidence type="ECO:0000256" key="7">
    <source>
        <dbReference type="ARBA" id="ARBA00022989"/>
    </source>
</evidence>
<dbReference type="KEGG" id="sti:Sthe_0500"/>
<feature type="region of interest" description="Disordered" evidence="11">
    <location>
        <begin position="166"/>
        <end position="192"/>
    </location>
</feature>
<reference evidence="13" key="1">
    <citation type="submission" date="2009-11" db="EMBL/GenBank/DDBJ databases">
        <title>The complete chromosome 1 of Sphaerobacter thermophilus DSM 20745.</title>
        <authorList>
            <person name="Lucas S."/>
            <person name="Copeland A."/>
            <person name="Lapidus A."/>
            <person name="Glavina del Rio T."/>
            <person name="Dalin E."/>
            <person name="Tice H."/>
            <person name="Bruce D."/>
            <person name="Goodwin L."/>
            <person name="Pitluck S."/>
            <person name="Kyrpides N."/>
            <person name="Mavromatis K."/>
            <person name="Ivanova N."/>
            <person name="Mikhailova N."/>
            <person name="LaButti K.M."/>
            <person name="Clum A."/>
            <person name="Sun H.I."/>
            <person name="Brettin T."/>
            <person name="Detter J.C."/>
            <person name="Han C."/>
            <person name="Larimer F."/>
            <person name="Land M."/>
            <person name="Hauser L."/>
            <person name="Markowitz V."/>
            <person name="Cheng J.F."/>
            <person name="Hugenholtz P."/>
            <person name="Woyke T."/>
            <person name="Wu D."/>
            <person name="Steenblock K."/>
            <person name="Schneider S."/>
            <person name="Pukall R."/>
            <person name="Goeker M."/>
            <person name="Klenk H.P."/>
            <person name="Eisen J.A."/>
        </authorList>
    </citation>
    <scope>NUCLEOTIDE SEQUENCE [LARGE SCALE GENOMIC DNA]</scope>
    <source>
        <strain evidence="13">ATCC 49802 / DSM 20745 / S 6022</strain>
    </source>
</reference>
<keyword evidence="13" id="KW-1185">Reference proteome</keyword>
<keyword evidence="2 9" id="KW-1003">Cell membrane</keyword>
<evidence type="ECO:0000256" key="10">
    <source>
        <dbReference type="RuleBase" id="RU004181"/>
    </source>
</evidence>
<evidence type="ECO:0000256" key="5">
    <source>
        <dbReference type="ARBA" id="ARBA00022750"/>
    </source>
</evidence>
<keyword evidence="4 9" id="KW-0812">Transmembrane</keyword>
<feature type="transmembrane region" description="Helical" evidence="9">
    <location>
        <begin position="100"/>
        <end position="118"/>
    </location>
</feature>
<dbReference type="HAMAP" id="MF_00161">
    <property type="entry name" value="LspA"/>
    <property type="match status" value="1"/>
</dbReference>
<organism evidence="12 13">
    <name type="scientific">Sphaerobacter thermophilus (strain ATCC 49802 / DSM 20745 / KCCM 41009 / NCIMB 13125 / S 6022)</name>
    <dbReference type="NCBI Taxonomy" id="479434"/>
    <lineage>
        <taxon>Bacteria</taxon>
        <taxon>Pseudomonadati</taxon>
        <taxon>Thermomicrobiota</taxon>
        <taxon>Thermomicrobia</taxon>
        <taxon>Sphaerobacterales</taxon>
        <taxon>Sphaerobacterineae</taxon>
        <taxon>Sphaerobacteraceae</taxon>
        <taxon>Sphaerobacter</taxon>
    </lineage>
</organism>
<dbReference type="PANTHER" id="PTHR33695">
    <property type="entry name" value="LIPOPROTEIN SIGNAL PEPTIDASE"/>
    <property type="match status" value="1"/>
</dbReference>
<feature type="transmembrane region" description="Helical" evidence="9">
    <location>
        <begin position="76"/>
        <end position="93"/>
    </location>
</feature>
<evidence type="ECO:0000256" key="4">
    <source>
        <dbReference type="ARBA" id="ARBA00022692"/>
    </source>
</evidence>
<evidence type="ECO:0000256" key="2">
    <source>
        <dbReference type="ARBA" id="ARBA00022475"/>
    </source>
</evidence>
<accession>D1C121</accession>
<comment type="similarity">
    <text evidence="1 9 10">Belongs to the peptidase A8 family.</text>
</comment>
<keyword evidence="7 9" id="KW-1133">Transmembrane helix</keyword>
<evidence type="ECO:0000313" key="12">
    <source>
        <dbReference type="EMBL" id="ACZ37938.1"/>
    </source>
</evidence>
<dbReference type="NCBIfam" id="TIGR00077">
    <property type="entry name" value="lspA"/>
    <property type="match status" value="1"/>
</dbReference>
<gene>
    <name evidence="9" type="primary">lspA</name>
    <name evidence="12" type="ordered locus">Sthe_0500</name>
</gene>
<keyword evidence="12" id="KW-0449">Lipoprotein</keyword>
<feature type="transmembrane region" description="Helical" evidence="9">
    <location>
        <begin position="138"/>
        <end position="157"/>
    </location>
</feature>
<dbReference type="RefSeq" id="WP_012870985.1">
    <property type="nucleotide sequence ID" value="NC_013523.1"/>
</dbReference>
<feature type="active site" evidence="9">
    <location>
        <position position="128"/>
    </location>
</feature>
<dbReference type="PRINTS" id="PR00781">
    <property type="entry name" value="LIPOSIGPTASE"/>
</dbReference>
<dbReference type="InParanoid" id="D1C121"/>
<evidence type="ECO:0000256" key="1">
    <source>
        <dbReference type="ARBA" id="ARBA00006139"/>
    </source>
</evidence>
<sequence length="192" mass="20087">MTGEAGPARGRWGLFLTAGVAAVIIALDQVTKAAIVATIGPDADRNVIWVMPPVLRFLYVRNTGVAFGAFQGAGEILILLAVGVVLLLAVAFWRMIRESPWLSLALGLQFGGAIGNIIDRLRYGYVVDFIDVPNFPTFNVADSAITVGVILLGIYLLRTELATAPQSPIEPPQAGVSGSDEGGSGSARPPSG</sequence>
<dbReference type="InterPro" id="IPR001872">
    <property type="entry name" value="Peptidase_A8"/>
</dbReference>
<dbReference type="GO" id="GO:0006508">
    <property type="term" value="P:proteolysis"/>
    <property type="evidence" value="ECO:0007669"/>
    <property type="project" value="UniProtKB-KW"/>
</dbReference>
<evidence type="ECO:0000256" key="11">
    <source>
        <dbReference type="SAM" id="MobiDB-lite"/>
    </source>
</evidence>
<keyword evidence="3 9" id="KW-0645">Protease</keyword>
<dbReference type="STRING" id="479434.Sthe_0500"/>
<reference evidence="12 13" key="2">
    <citation type="journal article" date="2010" name="Stand. Genomic Sci.">
        <title>Complete genome sequence of Desulfohalobium retbaense type strain (HR(100)).</title>
        <authorList>
            <person name="Spring S."/>
            <person name="Nolan M."/>
            <person name="Lapidus A."/>
            <person name="Glavina Del Rio T."/>
            <person name="Copeland A."/>
            <person name="Tice H."/>
            <person name="Cheng J.F."/>
            <person name="Lucas S."/>
            <person name="Land M."/>
            <person name="Chen F."/>
            <person name="Bruce D."/>
            <person name="Goodwin L."/>
            <person name="Pitluck S."/>
            <person name="Ivanova N."/>
            <person name="Mavromatis K."/>
            <person name="Mikhailova N."/>
            <person name="Pati A."/>
            <person name="Chen A."/>
            <person name="Palaniappan K."/>
            <person name="Hauser L."/>
            <person name="Chang Y.J."/>
            <person name="Jeffries C.D."/>
            <person name="Munk C."/>
            <person name="Kiss H."/>
            <person name="Chain P."/>
            <person name="Han C."/>
            <person name="Brettin T."/>
            <person name="Detter J.C."/>
            <person name="Schuler E."/>
            <person name="Goker M."/>
            <person name="Rohde M."/>
            <person name="Bristow J."/>
            <person name="Eisen J.A."/>
            <person name="Markowitz V."/>
            <person name="Hugenholtz P."/>
            <person name="Kyrpides N.C."/>
            <person name="Klenk H.P."/>
        </authorList>
    </citation>
    <scope>NUCLEOTIDE SEQUENCE [LARGE SCALE GENOMIC DNA]</scope>
    <source>
        <strain evidence="13">ATCC 49802 / DSM 20745 / S 6022</strain>
    </source>
</reference>
<comment type="catalytic activity">
    <reaction evidence="9">
        <text>Release of signal peptides from bacterial membrane prolipoproteins. Hydrolyzes -Xaa-Yaa-Zaa-|-(S,diacylglyceryl)Cys-, in which Xaa is hydrophobic (preferably Leu), and Yaa (Ala or Ser) and Zaa (Gly or Ala) have small, neutral side chains.</text>
        <dbReference type="EC" id="3.4.23.36"/>
    </reaction>
</comment>
<dbReference type="Pfam" id="PF01252">
    <property type="entry name" value="Peptidase_A8"/>
    <property type="match status" value="1"/>
</dbReference>
<dbReference type="FunCoup" id="D1C121">
    <property type="interactions" value="385"/>
</dbReference>
<dbReference type="EMBL" id="CP001823">
    <property type="protein sequence ID" value="ACZ37938.1"/>
    <property type="molecule type" value="Genomic_DNA"/>
</dbReference>